<dbReference type="OrthoDB" id="2427106at2759"/>
<accession>A0A8H4EHU2</accession>
<evidence type="ECO:0000259" key="1">
    <source>
        <dbReference type="Pfam" id="PF00505"/>
    </source>
</evidence>
<dbReference type="InterPro" id="IPR036910">
    <property type="entry name" value="HMG_box_dom_sf"/>
</dbReference>
<dbReference type="CDD" id="cd00084">
    <property type="entry name" value="HMG-box_SF"/>
    <property type="match status" value="1"/>
</dbReference>
<dbReference type="InterPro" id="IPR012337">
    <property type="entry name" value="RNaseH-like_sf"/>
</dbReference>
<keyword evidence="3" id="KW-1185">Reference proteome</keyword>
<name>A0A8H4EHU2_GIGMA</name>
<evidence type="ECO:0000313" key="3">
    <source>
        <dbReference type="Proteomes" id="UP000439903"/>
    </source>
</evidence>
<dbReference type="Pfam" id="PF00505">
    <property type="entry name" value="HMG_box"/>
    <property type="match status" value="1"/>
</dbReference>
<evidence type="ECO:0000313" key="2">
    <source>
        <dbReference type="EMBL" id="KAF0485830.1"/>
    </source>
</evidence>
<dbReference type="Proteomes" id="UP000439903">
    <property type="component" value="Unassembled WGS sequence"/>
</dbReference>
<comment type="caution">
    <text evidence="2">The sequence shown here is derived from an EMBL/GenBank/DDBJ whole genome shotgun (WGS) entry which is preliminary data.</text>
</comment>
<proteinExistence type="predicted"/>
<dbReference type="AlphaFoldDB" id="A0A8H4EHU2"/>
<reference evidence="2 3" key="1">
    <citation type="journal article" date="2019" name="Environ. Microbiol.">
        <title>At the nexus of three kingdoms: the genome of the mycorrhizal fungus Gigaspora margarita provides insights into plant, endobacterial and fungal interactions.</title>
        <authorList>
            <person name="Venice F."/>
            <person name="Ghignone S."/>
            <person name="Salvioli di Fossalunga A."/>
            <person name="Amselem J."/>
            <person name="Novero M."/>
            <person name="Xianan X."/>
            <person name="Sedzielewska Toro K."/>
            <person name="Morin E."/>
            <person name="Lipzen A."/>
            <person name="Grigoriev I.V."/>
            <person name="Henrissat B."/>
            <person name="Martin F.M."/>
            <person name="Bonfante P."/>
        </authorList>
    </citation>
    <scope>NUCLEOTIDE SEQUENCE [LARGE SCALE GENOMIC DNA]</scope>
    <source>
        <strain evidence="2 3">BEG34</strain>
    </source>
</reference>
<dbReference type="EMBL" id="WTPW01000716">
    <property type="protein sequence ID" value="KAF0485830.1"/>
    <property type="molecule type" value="Genomic_DNA"/>
</dbReference>
<dbReference type="SUPFAM" id="SSF53098">
    <property type="entry name" value="Ribonuclease H-like"/>
    <property type="match status" value="1"/>
</dbReference>
<gene>
    <name evidence="2" type="ORF">F8M41_022758</name>
</gene>
<dbReference type="Gene3D" id="1.10.30.10">
    <property type="entry name" value="High mobility group box domain"/>
    <property type="match status" value="1"/>
</dbReference>
<feature type="domain" description="HMG box" evidence="1">
    <location>
        <begin position="15"/>
        <end position="61"/>
    </location>
</feature>
<protein>
    <recommendedName>
        <fullName evidence="1">HMG box domain-containing protein</fullName>
    </recommendedName>
</protein>
<sequence length="336" mass="39296">MVFEFEGQSKIFFPFLLFSIEVHDTIISQFPNLNSQEISNIILKLWEYLSENFQSEYKKKLIQNKIIETAEFLVMTLDIWTYSSYFGITCHWLIHDFKLIGVVLYVTKFTGTLELFEKLQSQLSKSKLTNENIISITTNNIDYVVKESLSQMQIEIIPCFENILQISVESIIENKKLKEKIIFSNDELDICRELYIILNLFHELTEMLKGSKYSALSFVTPAIKNLKQCLNIYQPKNDVIRQIINNILDILTNNFVVPSTLGLYGSFFDPRFKKILYIDRLREQLTELVKPVALNNLENDSDSKMLTFFQENVQTKFDNYLELPQLPVTEENNPLA</sequence>
<dbReference type="SUPFAM" id="SSF47095">
    <property type="entry name" value="HMG-box"/>
    <property type="match status" value="1"/>
</dbReference>
<dbReference type="InterPro" id="IPR009071">
    <property type="entry name" value="HMG_box_dom"/>
</dbReference>
<organism evidence="2 3">
    <name type="scientific">Gigaspora margarita</name>
    <dbReference type="NCBI Taxonomy" id="4874"/>
    <lineage>
        <taxon>Eukaryota</taxon>
        <taxon>Fungi</taxon>
        <taxon>Fungi incertae sedis</taxon>
        <taxon>Mucoromycota</taxon>
        <taxon>Glomeromycotina</taxon>
        <taxon>Glomeromycetes</taxon>
        <taxon>Diversisporales</taxon>
        <taxon>Gigasporaceae</taxon>
        <taxon>Gigaspora</taxon>
    </lineage>
</organism>